<keyword evidence="8" id="KW-0413">Isomerase</keyword>
<dbReference type="InterPro" id="IPR005845">
    <property type="entry name" value="A-D-PHexomutase_a/b/a-II"/>
</dbReference>
<evidence type="ECO:0000256" key="12">
    <source>
        <dbReference type="RuleBase" id="RU004326"/>
    </source>
</evidence>
<evidence type="ECO:0000256" key="2">
    <source>
        <dbReference type="ARBA" id="ARBA00005164"/>
    </source>
</evidence>
<dbReference type="PANTHER" id="PTHR45745">
    <property type="entry name" value="PHOSPHOMANNOMUTASE 45A"/>
    <property type="match status" value="1"/>
</dbReference>
<evidence type="ECO:0000256" key="7">
    <source>
        <dbReference type="ARBA" id="ARBA00022842"/>
    </source>
</evidence>
<dbReference type="AlphaFoldDB" id="A0A385PYJ1"/>
<organism evidence="13 14">
    <name type="scientific">Lachnoanaerobaculum umeaense</name>
    <dbReference type="NCBI Taxonomy" id="617123"/>
    <lineage>
        <taxon>Bacteria</taxon>
        <taxon>Bacillati</taxon>
        <taxon>Bacillota</taxon>
        <taxon>Clostridia</taxon>
        <taxon>Lachnospirales</taxon>
        <taxon>Lachnospiraceae</taxon>
        <taxon>Lachnoanaerobaculum</taxon>
    </lineage>
</organism>
<evidence type="ECO:0000256" key="5">
    <source>
        <dbReference type="ARBA" id="ARBA00022553"/>
    </source>
</evidence>
<evidence type="ECO:0000313" key="14">
    <source>
        <dbReference type="Proteomes" id="UP000265562"/>
    </source>
</evidence>
<dbReference type="KEGG" id="lua:D4A81_04015"/>
<dbReference type="InterPro" id="IPR036900">
    <property type="entry name" value="A-D-PHexomutase_C_sf"/>
</dbReference>
<accession>A0A385PYJ1</accession>
<dbReference type="Pfam" id="PF02880">
    <property type="entry name" value="PGM_PMM_III"/>
    <property type="match status" value="1"/>
</dbReference>
<gene>
    <name evidence="13" type="ORF">D4A81_04015</name>
</gene>
<dbReference type="GO" id="GO:0000287">
    <property type="term" value="F:magnesium ion binding"/>
    <property type="evidence" value="ECO:0007669"/>
    <property type="project" value="InterPro"/>
</dbReference>
<evidence type="ECO:0000256" key="9">
    <source>
        <dbReference type="ARBA" id="ARBA00039995"/>
    </source>
</evidence>
<comment type="pathway">
    <text evidence="3">Lipid metabolism.</text>
</comment>
<dbReference type="Pfam" id="PF02878">
    <property type="entry name" value="PGM_PMM_I"/>
    <property type="match status" value="1"/>
</dbReference>
<dbReference type="SUPFAM" id="SSF53738">
    <property type="entry name" value="Phosphoglucomutase, first 3 domains"/>
    <property type="match status" value="3"/>
</dbReference>
<evidence type="ECO:0000256" key="8">
    <source>
        <dbReference type="ARBA" id="ARBA00023235"/>
    </source>
</evidence>
<comment type="similarity">
    <text evidence="4 12">Belongs to the phosphohexose mutase family.</text>
</comment>
<dbReference type="Gene3D" id="3.30.310.50">
    <property type="entry name" value="Alpha-D-phosphohexomutase, C-terminal domain"/>
    <property type="match status" value="1"/>
</dbReference>
<keyword evidence="14" id="KW-1185">Reference proteome</keyword>
<evidence type="ECO:0000256" key="1">
    <source>
        <dbReference type="ARBA" id="ARBA00001946"/>
    </source>
</evidence>
<dbReference type="Proteomes" id="UP000265562">
    <property type="component" value="Chromosome"/>
</dbReference>
<dbReference type="GO" id="GO:0005975">
    <property type="term" value="P:carbohydrate metabolic process"/>
    <property type="evidence" value="ECO:0007669"/>
    <property type="project" value="InterPro"/>
</dbReference>
<dbReference type="InterPro" id="IPR016066">
    <property type="entry name" value="A-D-PHexomutase_CS"/>
</dbReference>
<dbReference type="InterPro" id="IPR005844">
    <property type="entry name" value="A-D-PHexomutase_a/b/a-I"/>
</dbReference>
<protein>
    <recommendedName>
        <fullName evidence="9">Phosphoglucomutase</fullName>
    </recommendedName>
    <alternativeName>
        <fullName evidence="11">Alpha-phosphoglucomutase</fullName>
    </alternativeName>
    <alternativeName>
        <fullName evidence="10">Glucose phosphomutase</fullName>
    </alternativeName>
</protein>
<dbReference type="InterPro" id="IPR005841">
    <property type="entry name" value="Alpha-D-phosphohexomutase_SF"/>
</dbReference>
<evidence type="ECO:0000256" key="4">
    <source>
        <dbReference type="ARBA" id="ARBA00010231"/>
    </source>
</evidence>
<dbReference type="EMBL" id="CP032364">
    <property type="protein sequence ID" value="AYA99170.1"/>
    <property type="molecule type" value="Genomic_DNA"/>
</dbReference>
<keyword evidence="5" id="KW-0597">Phosphoprotein</keyword>
<evidence type="ECO:0000313" key="13">
    <source>
        <dbReference type="EMBL" id="AYA99170.1"/>
    </source>
</evidence>
<comment type="cofactor">
    <cofactor evidence="1">
        <name>Mg(2+)</name>
        <dbReference type="ChEBI" id="CHEBI:18420"/>
    </cofactor>
</comment>
<dbReference type="PROSITE" id="PS00710">
    <property type="entry name" value="PGM_PMM"/>
    <property type="match status" value="1"/>
</dbReference>
<comment type="pathway">
    <text evidence="2">Glycolipid metabolism; diglucosyl-diacylglycerol biosynthesis.</text>
</comment>
<dbReference type="RefSeq" id="WP_111525893.1">
    <property type="nucleotide sequence ID" value="NZ_CP032364.1"/>
</dbReference>
<dbReference type="SUPFAM" id="SSF55957">
    <property type="entry name" value="Phosphoglucomutase, C-terminal domain"/>
    <property type="match status" value="1"/>
</dbReference>
<reference evidence="13 14" key="1">
    <citation type="submission" date="2018-09" db="EMBL/GenBank/DDBJ databases">
        <title>Genome sequencing of Lachnoanaerobaculum umeaense DSM 23576.</title>
        <authorList>
            <person name="Kook J.-K."/>
            <person name="Park S.-N."/>
            <person name="Lim Y.K."/>
        </authorList>
    </citation>
    <scope>NUCLEOTIDE SEQUENCE [LARGE SCALE GENOMIC DNA]</scope>
    <source>
        <strain evidence="14">DSM 23576 \ CCUG 58757</strain>
    </source>
</reference>
<dbReference type="GO" id="GO:0008973">
    <property type="term" value="F:phosphopentomutase activity"/>
    <property type="evidence" value="ECO:0007669"/>
    <property type="project" value="TreeGrafter"/>
</dbReference>
<dbReference type="Pfam" id="PF02879">
    <property type="entry name" value="PGM_PMM_II"/>
    <property type="match status" value="1"/>
</dbReference>
<evidence type="ECO:0000256" key="3">
    <source>
        <dbReference type="ARBA" id="ARBA00005189"/>
    </source>
</evidence>
<name>A0A385PYJ1_9FIRM</name>
<dbReference type="PANTHER" id="PTHR45745:SF1">
    <property type="entry name" value="PHOSPHOGLUCOMUTASE 2B-RELATED"/>
    <property type="match status" value="1"/>
</dbReference>
<keyword evidence="7 12" id="KW-0460">Magnesium</keyword>
<proteinExistence type="inferred from homology"/>
<keyword evidence="6 12" id="KW-0479">Metal-binding</keyword>
<evidence type="ECO:0000256" key="10">
    <source>
        <dbReference type="ARBA" id="ARBA00041398"/>
    </source>
</evidence>
<sequence length="571" mass="63048">MNELTKKAYETWKNADLADEALVKEMASIANDDEAINDRFYKELAFGTGGLRGVLGVGSNRMNIYTVGKASRGLANYINSIAENPKLAISYDSRNNSDVFARRAASIFAGAGIKVYIWKELMPTPALSFAVRELGCDGGIMVTASHNPAKYNGYKVYGADGCQIANEAADRILDEINSVDTFSDYELVDFEEGLKSGIIEYISEDTFNAFMDAVSTQTFIGDDIDKNVKIAYTPLYGTGLRCVTTCLKKNGFTNIEIVKEQATPNGDFPTCPYPNPEIREALEVGLNVAKEVGADILIATDPDCDRVGIAIKQGDDFRLFSGNEVGVLLTDFIAKRKVAMGVMPEKPVVVKTIVTTDLVNRVADDYGIETRDVLTGFKYIGDQIANLEKDGEVDRYLLGFEESYGYLSGSYVRDKDAVNGAYLIAQMFAYYKSENKSLLDVLNGLYEKYGYYLNTLYSFEFEGESGMKKMDEIMNKFRNNTPKDIAGIKILEVRDYETSTQTILGTGEKKEIDLPKSNVIKYMLDGNSCAVLRPSGTEPKLKLYLAISSENEASARELESKIANDIKKSLA</sequence>
<dbReference type="InterPro" id="IPR005846">
    <property type="entry name" value="A-D-PHexomutase_a/b/a-III"/>
</dbReference>
<dbReference type="Gene3D" id="3.40.120.10">
    <property type="entry name" value="Alpha-D-Glucose-1,6-Bisphosphate, subunit A, domain 3"/>
    <property type="match status" value="3"/>
</dbReference>
<dbReference type="PRINTS" id="PR00509">
    <property type="entry name" value="PGMPMM"/>
</dbReference>
<dbReference type="CDD" id="cd05799">
    <property type="entry name" value="PGM2"/>
    <property type="match status" value="1"/>
</dbReference>
<dbReference type="GO" id="GO:0006166">
    <property type="term" value="P:purine ribonucleoside salvage"/>
    <property type="evidence" value="ECO:0007669"/>
    <property type="project" value="TreeGrafter"/>
</dbReference>
<dbReference type="InterPro" id="IPR016055">
    <property type="entry name" value="A-D-PHexomutase_a/b/a-I/II/III"/>
</dbReference>
<evidence type="ECO:0000256" key="6">
    <source>
        <dbReference type="ARBA" id="ARBA00022723"/>
    </source>
</evidence>
<evidence type="ECO:0000256" key="11">
    <source>
        <dbReference type="ARBA" id="ARBA00041467"/>
    </source>
</evidence>
<dbReference type="OrthoDB" id="9806956at2"/>